<evidence type="ECO:0000256" key="8">
    <source>
        <dbReference type="ARBA" id="ARBA00023187"/>
    </source>
</evidence>
<dbReference type="Pfam" id="PF20635">
    <property type="entry name" value="SMN_YG-box"/>
    <property type="match status" value="1"/>
</dbReference>
<sequence length="276" mass="29776">MGVRSPPMGRSWLRVPGSPWLWASATRVSRVWGFPAAAARRVPVPAACSLGARAWRWVTAPVNCLQDAPDEESEQNPESPASSVTPSEEEEEEEGSQWVVGAACRAVWSGDGLLYPATVRALDVAAGTCLVEFDGYGNEEEQALADLLPPCAAAAAATGNPGARGVEEGPRGEPRRPRAPPSWELPPGRRRKSSKGERAPCSPWPPELVPPPWPPAPLCALQEEEEEVEALAAMLMSWYMSGYHTGFYMGLREGRAEAAALLPRRGCRQKKSSPRS</sequence>
<reference evidence="14" key="1">
    <citation type="submission" date="2025-08" db="UniProtKB">
        <authorList>
            <consortium name="RefSeq"/>
        </authorList>
    </citation>
    <scope>IDENTIFICATION</scope>
    <source>
        <tissue evidence="14">Blood</tissue>
    </source>
</reference>
<dbReference type="RefSeq" id="XP_067168914.1">
    <property type="nucleotide sequence ID" value="XM_067312813.1"/>
</dbReference>
<feature type="compositionally biased region" description="Low complexity" evidence="11">
    <location>
        <begin position="155"/>
        <end position="164"/>
    </location>
</feature>
<dbReference type="InterPro" id="IPR047313">
    <property type="entry name" value="SMN_C"/>
</dbReference>
<dbReference type="GeneID" id="106486651"/>
<feature type="region of interest" description="Disordered" evidence="11">
    <location>
        <begin position="67"/>
        <end position="97"/>
    </location>
</feature>
<evidence type="ECO:0000256" key="11">
    <source>
        <dbReference type="SAM" id="MobiDB-lite"/>
    </source>
</evidence>
<name>A0ABM4FVD8_9AVES</name>
<dbReference type="InterPro" id="IPR047298">
    <property type="entry name" value="Tudor_SMN_eumet"/>
</dbReference>
<dbReference type="SMART" id="SM00333">
    <property type="entry name" value="TUDOR"/>
    <property type="match status" value="1"/>
</dbReference>
<evidence type="ECO:0000256" key="5">
    <source>
        <dbReference type="ARBA" id="ARBA00005371"/>
    </source>
</evidence>
<evidence type="ECO:0000313" key="13">
    <source>
        <dbReference type="Proteomes" id="UP001652627"/>
    </source>
</evidence>
<dbReference type="Pfam" id="PF06003">
    <property type="entry name" value="SMN_Tudor"/>
    <property type="match status" value="1"/>
</dbReference>
<dbReference type="InterPro" id="IPR010304">
    <property type="entry name" value="SMN_Tudor"/>
</dbReference>
<keyword evidence="6" id="KW-0963">Cytoplasm</keyword>
<dbReference type="PANTHER" id="PTHR39267">
    <property type="entry name" value="SURVIVAL MOTOR NEURON-LIKE PROTEIN 1"/>
    <property type="match status" value="1"/>
</dbReference>
<evidence type="ECO:0000259" key="12">
    <source>
        <dbReference type="PROSITE" id="PS50304"/>
    </source>
</evidence>
<dbReference type="Proteomes" id="UP001652627">
    <property type="component" value="Chromosome 30"/>
</dbReference>
<evidence type="ECO:0000256" key="9">
    <source>
        <dbReference type="ARBA" id="ARBA00023242"/>
    </source>
</evidence>
<dbReference type="SUPFAM" id="SSF63748">
    <property type="entry name" value="Tudor/PWWP/MBT"/>
    <property type="match status" value="1"/>
</dbReference>
<feature type="domain" description="Tudor" evidence="12">
    <location>
        <begin position="97"/>
        <end position="157"/>
    </location>
</feature>
<evidence type="ECO:0000256" key="4">
    <source>
        <dbReference type="ARBA" id="ARBA00004484"/>
    </source>
</evidence>
<accession>A0ABM4FVD8</accession>
<evidence type="ECO:0000256" key="6">
    <source>
        <dbReference type="ARBA" id="ARBA00022490"/>
    </source>
</evidence>
<comment type="similarity">
    <text evidence="5">Belongs to the SMN family.</text>
</comment>
<proteinExistence type="inferred from homology"/>
<feature type="region of interest" description="Disordered" evidence="11">
    <location>
        <begin position="155"/>
        <end position="208"/>
    </location>
</feature>
<dbReference type="InterPro" id="IPR040424">
    <property type="entry name" value="Smn1"/>
</dbReference>
<keyword evidence="9" id="KW-0539">Nucleus</keyword>
<comment type="subcellular location">
    <subcellularLocation>
        <location evidence="1">Cytoplasm</location>
        <location evidence="1">Myofibril</location>
        <location evidence="1">Sarcomere</location>
        <location evidence="1">Z line</location>
    </subcellularLocation>
    <subcellularLocation>
        <location evidence="3">Cytoplasmic granule</location>
    </subcellularLocation>
    <subcellularLocation>
        <location evidence="2">Nucleus</location>
        <location evidence="2">Cajal body</location>
    </subcellularLocation>
    <subcellularLocation>
        <location evidence="10">Nucleus</location>
        <location evidence="10">Gem</location>
    </subcellularLocation>
    <subcellularLocation>
        <location evidence="4">Perikaryon</location>
    </subcellularLocation>
</comment>
<evidence type="ECO:0000256" key="7">
    <source>
        <dbReference type="ARBA" id="ARBA00022664"/>
    </source>
</evidence>
<protein>
    <submittedName>
        <fullName evidence="14">Survival motor neuron protein 1-like isoform X1</fullName>
    </submittedName>
</protein>
<gene>
    <name evidence="14" type="primary">LOC106486651</name>
</gene>
<keyword evidence="13" id="KW-1185">Reference proteome</keyword>
<keyword evidence="8" id="KW-0508">mRNA splicing</keyword>
<dbReference type="Gene3D" id="2.30.30.140">
    <property type="match status" value="1"/>
</dbReference>
<dbReference type="CDD" id="cd20398">
    <property type="entry name" value="Tudor_SMN"/>
    <property type="match status" value="1"/>
</dbReference>
<feature type="compositionally biased region" description="Low complexity" evidence="11">
    <location>
        <begin position="77"/>
        <end position="86"/>
    </location>
</feature>
<evidence type="ECO:0000256" key="2">
    <source>
        <dbReference type="ARBA" id="ARBA00004408"/>
    </source>
</evidence>
<dbReference type="Gene3D" id="3.40.190.10">
    <property type="entry name" value="Periplasmic binding protein-like II"/>
    <property type="match status" value="1"/>
</dbReference>
<dbReference type="CDD" id="cd22852">
    <property type="entry name" value="SMN_C"/>
    <property type="match status" value="1"/>
</dbReference>
<dbReference type="PANTHER" id="PTHR39267:SF1">
    <property type="entry name" value="SURVIVAL MOTOR NEURON PROTEIN"/>
    <property type="match status" value="1"/>
</dbReference>
<evidence type="ECO:0000256" key="10">
    <source>
        <dbReference type="ARBA" id="ARBA00034695"/>
    </source>
</evidence>
<organism evidence="13 14">
    <name type="scientific">Apteryx mantelli</name>
    <name type="common">North Island brown kiwi</name>
    <dbReference type="NCBI Taxonomy" id="2696672"/>
    <lineage>
        <taxon>Eukaryota</taxon>
        <taxon>Metazoa</taxon>
        <taxon>Chordata</taxon>
        <taxon>Craniata</taxon>
        <taxon>Vertebrata</taxon>
        <taxon>Euteleostomi</taxon>
        <taxon>Archelosauria</taxon>
        <taxon>Archosauria</taxon>
        <taxon>Dinosauria</taxon>
        <taxon>Saurischia</taxon>
        <taxon>Theropoda</taxon>
        <taxon>Coelurosauria</taxon>
        <taxon>Aves</taxon>
        <taxon>Palaeognathae</taxon>
        <taxon>Apterygiformes</taxon>
        <taxon>Apterygidae</taxon>
        <taxon>Apteryx</taxon>
    </lineage>
</organism>
<evidence type="ECO:0000256" key="3">
    <source>
        <dbReference type="ARBA" id="ARBA00004463"/>
    </source>
</evidence>
<evidence type="ECO:0000313" key="14">
    <source>
        <dbReference type="RefSeq" id="XP_067168914.1"/>
    </source>
</evidence>
<evidence type="ECO:0000256" key="1">
    <source>
        <dbReference type="ARBA" id="ARBA00004216"/>
    </source>
</evidence>
<dbReference type="PROSITE" id="PS50304">
    <property type="entry name" value="TUDOR"/>
    <property type="match status" value="1"/>
</dbReference>
<feature type="compositionally biased region" description="Basic and acidic residues" evidence="11">
    <location>
        <begin position="165"/>
        <end position="176"/>
    </location>
</feature>
<keyword evidence="7" id="KW-0507">mRNA processing</keyword>
<dbReference type="InterPro" id="IPR002999">
    <property type="entry name" value="Tudor"/>
</dbReference>